<dbReference type="GO" id="GO:0008374">
    <property type="term" value="F:O-acyltransferase activity"/>
    <property type="evidence" value="ECO:0007669"/>
    <property type="project" value="TreeGrafter"/>
</dbReference>
<dbReference type="Gene3D" id="2.160.10.10">
    <property type="entry name" value="Hexapeptide repeat proteins"/>
    <property type="match status" value="1"/>
</dbReference>
<dbReference type="PATRIC" id="fig|1582439.9.peg.69"/>
<name>A0A0C5BNK6_9ARCH</name>
<keyword evidence="4" id="KW-1185">Reference proteome</keyword>
<dbReference type="SUPFAM" id="SSF51161">
    <property type="entry name" value="Trimeric LpxA-like enzymes"/>
    <property type="match status" value="1"/>
</dbReference>
<organism evidence="3 4">
    <name type="scientific">Nitrosopumilus piranensis</name>
    <dbReference type="NCBI Taxonomy" id="1582439"/>
    <lineage>
        <taxon>Archaea</taxon>
        <taxon>Nitrososphaerota</taxon>
        <taxon>Nitrososphaeria</taxon>
        <taxon>Nitrosopumilales</taxon>
        <taxon>Nitrosopumilaceae</taxon>
        <taxon>Nitrosopumilus</taxon>
    </lineage>
</organism>
<keyword evidence="2 3" id="KW-0808">Transferase</keyword>
<dbReference type="PANTHER" id="PTHR23416:SF23">
    <property type="entry name" value="ACETYLTRANSFERASE C18B11.09C-RELATED"/>
    <property type="match status" value="1"/>
</dbReference>
<sequence>MLKFIVEVTLQPDDNFRIAEQELMKDYGYSGTWGRIKVRLRFLKSWIFHYFAYSSPIPNFSISMQRVRGVKIGKQCHMSPYVLIDLLYPHLVTIGDNVSIGSNVMIFAHSNMSANNHLHKIYPRKVGNVTIKSGAMIMPGTIITNNVTIGKNSVTAVGSVVASDVPDNCVVVGNPARVVKKIS</sequence>
<dbReference type="RefSeq" id="WP_148702322.1">
    <property type="nucleotide sequence ID" value="NZ_CP010868.1"/>
</dbReference>
<dbReference type="EMBL" id="CP010868">
    <property type="protein sequence ID" value="AJM91293.1"/>
    <property type="molecule type" value="Genomic_DNA"/>
</dbReference>
<comment type="similarity">
    <text evidence="1">Belongs to the transferase hexapeptide repeat family.</text>
</comment>
<dbReference type="HOGENOM" id="CLU_051638_12_0_2"/>
<evidence type="ECO:0000313" key="3">
    <source>
        <dbReference type="EMBL" id="AJM91293.1"/>
    </source>
</evidence>
<dbReference type="KEGG" id="nid:NPIRD3C_0069"/>
<dbReference type="InterPro" id="IPR011004">
    <property type="entry name" value="Trimer_LpxA-like_sf"/>
</dbReference>
<accession>A0A0C5BNK6</accession>
<evidence type="ECO:0000313" key="4">
    <source>
        <dbReference type="Proteomes" id="UP000032027"/>
    </source>
</evidence>
<dbReference type="CDD" id="cd04647">
    <property type="entry name" value="LbH_MAT_like"/>
    <property type="match status" value="1"/>
</dbReference>
<dbReference type="PANTHER" id="PTHR23416">
    <property type="entry name" value="SIALIC ACID SYNTHASE-RELATED"/>
    <property type="match status" value="1"/>
</dbReference>
<dbReference type="InterPro" id="IPR051159">
    <property type="entry name" value="Hexapeptide_acetyltransf"/>
</dbReference>
<reference evidence="3 4" key="3">
    <citation type="journal article" date="2019" name="Int. J. Syst. Evol. Microbiol.">
        <title>Nitrosopumilus adriaticus sp. nov. and Nitrosopumilus piranensis sp. nov., two ammonia-oxidizing archaea from the Adriatic Sea and members of the class Nitrososphaeria.</title>
        <authorList>
            <person name="Bayer B."/>
            <person name="Vojvoda J."/>
            <person name="Reinthaler T."/>
            <person name="Reyes C."/>
            <person name="Pinto M."/>
            <person name="Herndl G.J."/>
        </authorList>
    </citation>
    <scope>NUCLEOTIDE SEQUENCE [LARGE SCALE GENOMIC DNA]</scope>
    <source>
        <strain evidence="3 4">D3C</strain>
    </source>
</reference>
<dbReference type="STRING" id="1582439.NPIRD3C_0069"/>
<gene>
    <name evidence="3" type="ORF">NPIRD3C_0069</name>
</gene>
<protein>
    <submittedName>
        <fullName evidence="3">Transferase hexapeptide repeat protein</fullName>
    </submittedName>
</protein>
<evidence type="ECO:0000256" key="2">
    <source>
        <dbReference type="ARBA" id="ARBA00022679"/>
    </source>
</evidence>
<reference evidence="3 4" key="2">
    <citation type="journal article" date="2016" name="ISME J.">
        <title>Physiological and genomic characterization of two novel marine thaumarchaeal strains indicates niche differentiation.</title>
        <authorList>
            <person name="Bayer B."/>
            <person name="Vojvoda J."/>
            <person name="Offre P."/>
            <person name="Alves R.J."/>
            <person name="Elisabeth N.H."/>
            <person name="Garcia J.A."/>
            <person name="Volland J.M."/>
            <person name="Srivastava A."/>
            <person name="Schleper C."/>
            <person name="Herndl G.J."/>
        </authorList>
    </citation>
    <scope>NUCLEOTIDE SEQUENCE [LARGE SCALE GENOMIC DNA]</scope>
    <source>
        <strain evidence="3 4">D3C</strain>
    </source>
</reference>
<dbReference type="AlphaFoldDB" id="A0A0C5BNK6"/>
<evidence type="ECO:0000256" key="1">
    <source>
        <dbReference type="ARBA" id="ARBA00007274"/>
    </source>
</evidence>
<dbReference type="OrthoDB" id="1475at2157"/>
<dbReference type="GeneID" id="41599242"/>
<proteinExistence type="inferred from homology"/>
<reference evidence="4" key="1">
    <citation type="submission" date="2015-02" db="EMBL/GenBank/DDBJ databases">
        <title>Characterization of two novel Thaumarchaeota isolated from the Northern Adriatic Sea.</title>
        <authorList>
            <person name="Bayer B."/>
            <person name="Vojvoda J."/>
            <person name="Offre P."/>
            <person name="Srivastava A."/>
            <person name="Elisabeth N."/>
            <person name="Garcia J.A.L."/>
            <person name="Schleper C."/>
            <person name="Herndl G.J."/>
        </authorList>
    </citation>
    <scope>NUCLEOTIDE SEQUENCE [LARGE SCALE GENOMIC DNA]</scope>
    <source>
        <strain evidence="4">D3C</strain>
    </source>
</reference>
<dbReference type="Proteomes" id="UP000032027">
    <property type="component" value="Chromosome"/>
</dbReference>